<evidence type="ECO:0000313" key="2">
    <source>
        <dbReference type="EMBL" id="MBB5109304.1"/>
    </source>
</evidence>
<gene>
    <name evidence="2" type="ORF">FHS40_008432</name>
</gene>
<evidence type="ECO:0000256" key="1">
    <source>
        <dbReference type="SAM" id="MobiDB-lite"/>
    </source>
</evidence>
<evidence type="ECO:0000313" key="3">
    <source>
        <dbReference type="Proteomes" id="UP000549009"/>
    </source>
</evidence>
<feature type="region of interest" description="Disordered" evidence="1">
    <location>
        <begin position="96"/>
        <end position="136"/>
    </location>
</feature>
<organism evidence="2 3">
    <name type="scientific">Streptomyces spectabilis</name>
    <dbReference type="NCBI Taxonomy" id="68270"/>
    <lineage>
        <taxon>Bacteria</taxon>
        <taxon>Bacillati</taxon>
        <taxon>Actinomycetota</taxon>
        <taxon>Actinomycetes</taxon>
        <taxon>Kitasatosporales</taxon>
        <taxon>Streptomycetaceae</taxon>
        <taxon>Streptomyces</taxon>
    </lineage>
</organism>
<name>A0A7W8EZK9_STRST</name>
<dbReference type="Proteomes" id="UP000549009">
    <property type="component" value="Unassembled WGS sequence"/>
</dbReference>
<comment type="caution">
    <text evidence="2">The sequence shown here is derived from an EMBL/GenBank/DDBJ whole genome shotgun (WGS) entry which is preliminary data.</text>
</comment>
<sequence length="136" mass="15051">MRWMMTLGERTRPDAPGFAECPVPSKARALALVDDFGHLFTVLREWRQAYGEELTAWAIPVECDSIANLCPQLEAKWEQESELVRLDTERGGYVRVSDYRDGRPPPGTDSRAALTARPVAPCCVPPGPRTGQGGRP</sequence>
<dbReference type="AlphaFoldDB" id="A0A7W8EZK9"/>
<accession>A0A7W8EZK9</accession>
<proteinExistence type="predicted"/>
<protein>
    <submittedName>
        <fullName evidence="2">Uncharacterized protein</fullName>
    </submittedName>
</protein>
<dbReference type="EMBL" id="JACHJD010000026">
    <property type="protein sequence ID" value="MBB5109304.1"/>
    <property type="molecule type" value="Genomic_DNA"/>
</dbReference>
<reference evidence="2 3" key="1">
    <citation type="submission" date="2020-08" db="EMBL/GenBank/DDBJ databases">
        <title>Genomic Encyclopedia of Type Strains, Phase III (KMG-III): the genomes of soil and plant-associated and newly described type strains.</title>
        <authorList>
            <person name="Whitman W."/>
        </authorList>
    </citation>
    <scope>NUCLEOTIDE SEQUENCE [LARGE SCALE GENOMIC DNA]</scope>
    <source>
        <strain evidence="2 3">CECT 3146</strain>
    </source>
</reference>
<keyword evidence="3" id="KW-1185">Reference proteome</keyword>